<dbReference type="Proteomes" id="UP001190700">
    <property type="component" value="Unassembled WGS sequence"/>
</dbReference>
<feature type="region of interest" description="Disordered" evidence="1">
    <location>
        <begin position="1"/>
        <end position="27"/>
    </location>
</feature>
<keyword evidence="3" id="KW-1185">Reference proteome</keyword>
<proteinExistence type="predicted"/>
<organism evidence="2 3">
    <name type="scientific">Cymbomonas tetramitiformis</name>
    <dbReference type="NCBI Taxonomy" id="36881"/>
    <lineage>
        <taxon>Eukaryota</taxon>
        <taxon>Viridiplantae</taxon>
        <taxon>Chlorophyta</taxon>
        <taxon>Pyramimonadophyceae</taxon>
        <taxon>Pyramimonadales</taxon>
        <taxon>Pyramimonadaceae</taxon>
        <taxon>Cymbomonas</taxon>
    </lineage>
</organism>
<reference evidence="2 3" key="1">
    <citation type="journal article" date="2015" name="Genome Biol. Evol.">
        <title>Comparative Genomics of a Bacterivorous Green Alga Reveals Evolutionary Causalities and Consequences of Phago-Mixotrophic Mode of Nutrition.</title>
        <authorList>
            <person name="Burns J.A."/>
            <person name="Paasch A."/>
            <person name="Narechania A."/>
            <person name="Kim E."/>
        </authorList>
    </citation>
    <scope>NUCLEOTIDE SEQUENCE [LARGE SCALE GENOMIC DNA]</scope>
    <source>
        <strain evidence="2 3">PLY_AMNH</strain>
    </source>
</reference>
<gene>
    <name evidence="2" type="ORF">CYMTET_18020</name>
</gene>
<dbReference type="AlphaFoldDB" id="A0AAE0L6K1"/>
<sequence length="124" mass="13730">MLACTNGRTDGGTPYRPRQARQRADHLHEPLQWRRCSAGLRLGAQGSEYSGGVEHYRTTGLADVEVRAAQAPAVRSERHHLAGCAEPTDLADLSSRHYLCHRRSLVSVFRDHYSDTSFDAAGPM</sequence>
<dbReference type="EMBL" id="LGRX02008278">
    <property type="protein sequence ID" value="KAK3273752.1"/>
    <property type="molecule type" value="Genomic_DNA"/>
</dbReference>
<name>A0AAE0L6K1_9CHLO</name>
<accession>A0AAE0L6K1</accession>
<evidence type="ECO:0000313" key="3">
    <source>
        <dbReference type="Proteomes" id="UP001190700"/>
    </source>
</evidence>
<evidence type="ECO:0000313" key="2">
    <source>
        <dbReference type="EMBL" id="KAK3273752.1"/>
    </source>
</evidence>
<protein>
    <submittedName>
        <fullName evidence="2">Uncharacterized protein</fullName>
    </submittedName>
</protein>
<evidence type="ECO:0000256" key="1">
    <source>
        <dbReference type="SAM" id="MobiDB-lite"/>
    </source>
</evidence>
<comment type="caution">
    <text evidence="2">The sequence shown here is derived from an EMBL/GenBank/DDBJ whole genome shotgun (WGS) entry which is preliminary data.</text>
</comment>